<protein>
    <submittedName>
        <fullName evidence="2">Uncharacterized protein</fullName>
    </submittedName>
</protein>
<accession>A0A0G4F6K4</accession>
<organism evidence="2">
    <name type="scientific">Chromera velia CCMP2878</name>
    <dbReference type="NCBI Taxonomy" id="1169474"/>
    <lineage>
        <taxon>Eukaryota</taxon>
        <taxon>Sar</taxon>
        <taxon>Alveolata</taxon>
        <taxon>Colpodellida</taxon>
        <taxon>Chromeraceae</taxon>
        <taxon>Chromera</taxon>
    </lineage>
</organism>
<reference evidence="2" key="1">
    <citation type="submission" date="2014-11" db="EMBL/GenBank/DDBJ databases">
        <authorList>
            <person name="Otto D Thomas"/>
            <person name="Naeem Raeece"/>
        </authorList>
    </citation>
    <scope>NUCLEOTIDE SEQUENCE</scope>
</reference>
<proteinExistence type="predicted"/>
<feature type="compositionally biased region" description="Polar residues" evidence="1">
    <location>
        <begin position="171"/>
        <end position="180"/>
    </location>
</feature>
<name>A0A0G4F6K4_9ALVE</name>
<dbReference type="AlphaFoldDB" id="A0A0G4F6K4"/>
<sequence>MNFKLVTNRLSTHYIADPYSTLMHYKRTFKLLQQMKKNNGKALILGNKNQFGIDWKNYFGGMELRRSNLDQKVIVNATLHHDLIICLDMCLYAPFLKRKNLPVLGIATAREIVEHPEILEVMDYLLPAPTSKTDAALRQLMLKEYFEKENPKPPPEAESWQPPGGIDQMERSQTVHASPR</sequence>
<feature type="region of interest" description="Disordered" evidence="1">
    <location>
        <begin position="147"/>
        <end position="180"/>
    </location>
</feature>
<dbReference type="VEuPathDB" id="CryptoDB:Cvel_15284"/>
<evidence type="ECO:0000313" key="2">
    <source>
        <dbReference type="EMBL" id="CEM07657.1"/>
    </source>
</evidence>
<gene>
    <name evidence="2" type="ORF">Cvel_15284</name>
</gene>
<dbReference type="PhylomeDB" id="A0A0G4F6K4"/>
<evidence type="ECO:0000256" key="1">
    <source>
        <dbReference type="SAM" id="MobiDB-lite"/>
    </source>
</evidence>
<dbReference type="EMBL" id="CDMZ01000135">
    <property type="protein sequence ID" value="CEM07657.1"/>
    <property type="molecule type" value="Genomic_DNA"/>
</dbReference>